<dbReference type="RefSeq" id="WP_425344218.1">
    <property type="nucleotide sequence ID" value="NZ_JBGUBD010000002.1"/>
</dbReference>
<evidence type="ECO:0000313" key="5">
    <source>
        <dbReference type="Proteomes" id="UP001575105"/>
    </source>
</evidence>
<dbReference type="Pfam" id="PF01774">
    <property type="entry name" value="UreD"/>
    <property type="match status" value="1"/>
</dbReference>
<dbReference type="EMBL" id="JBGUBD010000002">
    <property type="protein sequence ID" value="MFA9477293.1"/>
    <property type="molecule type" value="Genomic_DNA"/>
</dbReference>
<protein>
    <submittedName>
        <fullName evidence="4">Urease accessory protein UreD</fullName>
    </submittedName>
</protein>
<comment type="caution">
    <text evidence="4">The sequence shown here is derived from an EMBL/GenBank/DDBJ whole genome shotgun (WGS) entry which is preliminary data.</text>
</comment>
<name>A0ABV4U4Q7_9BACT</name>
<keyword evidence="2" id="KW-0143">Chaperone</keyword>
<evidence type="ECO:0000256" key="3">
    <source>
        <dbReference type="SAM" id="MobiDB-lite"/>
    </source>
</evidence>
<sequence length="291" mass="31937">MGVIAANPASPASVRDEAARPPAPGHGEFIVENVRGQPTITRQRACTPLKLIAPRSGRNYASVFVGSYGGGLVGGDQIDLQMTLHPNTTCFASTQASTKVYRNTIDRPARQRLHASVADDALLILAPDPLTCFADASYEQTQRFDLAPRGNLLLVDWLTSGRHQRGERWAFTRYLSRNDVYVDGEHLLADALLLDPADGPIDAPFRLGKHECTATVALIGPMLATIAERLRDAVDAEPMQSDTLLEAASPIKSGVVWRLLATTTEAVQRRLRQRLAPLTDLLNDDPWRRKW</sequence>
<dbReference type="InterPro" id="IPR002669">
    <property type="entry name" value="UreD"/>
</dbReference>
<evidence type="ECO:0000313" key="4">
    <source>
        <dbReference type="EMBL" id="MFA9477293.1"/>
    </source>
</evidence>
<dbReference type="Proteomes" id="UP001575105">
    <property type="component" value="Unassembled WGS sequence"/>
</dbReference>
<reference evidence="4 5" key="1">
    <citation type="submission" date="2024-08" db="EMBL/GenBank/DDBJ databases">
        <title>Whole-genome sequencing of halo(alkali)philic microorganisms from hypersaline lakes.</title>
        <authorList>
            <person name="Sorokin D.Y."/>
            <person name="Merkel A.Y."/>
            <person name="Messina E."/>
            <person name="Yakimov M."/>
        </authorList>
    </citation>
    <scope>NUCLEOTIDE SEQUENCE [LARGE SCALE GENOMIC DNA]</scope>
    <source>
        <strain evidence="4 5">AB-hyl4</strain>
    </source>
</reference>
<comment type="similarity">
    <text evidence="1">Belongs to the UreD family.</text>
</comment>
<proteinExistence type="inferred from homology"/>
<organism evidence="4 5">
    <name type="scientific">Natronomicrosphaera hydrolytica</name>
    <dbReference type="NCBI Taxonomy" id="3242702"/>
    <lineage>
        <taxon>Bacteria</taxon>
        <taxon>Pseudomonadati</taxon>
        <taxon>Planctomycetota</taxon>
        <taxon>Phycisphaerae</taxon>
        <taxon>Phycisphaerales</taxon>
        <taxon>Phycisphaeraceae</taxon>
        <taxon>Natronomicrosphaera</taxon>
    </lineage>
</organism>
<dbReference type="PANTHER" id="PTHR33643:SF1">
    <property type="entry name" value="UREASE ACCESSORY PROTEIN D"/>
    <property type="match status" value="1"/>
</dbReference>
<evidence type="ECO:0000256" key="2">
    <source>
        <dbReference type="ARBA" id="ARBA00023186"/>
    </source>
</evidence>
<feature type="region of interest" description="Disordered" evidence="3">
    <location>
        <begin position="1"/>
        <end position="29"/>
    </location>
</feature>
<dbReference type="HAMAP" id="MF_01384">
    <property type="entry name" value="UreD"/>
    <property type="match status" value="1"/>
</dbReference>
<evidence type="ECO:0000256" key="1">
    <source>
        <dbReference type="ARBA" id="ARBA00007177"/>
    </source>
</evidence>
<dbReference type="PANTHER" id="PTHR33643">
    <property type="entry name" value="UREASE ACCESSORY PROTEIN D"/>
    <property type="match status" value="1"/>
</dbReference>
<gene>
    <name evidence="4" type="ORF">ACERK3_03180</name>
</gene>
<keyword evidence="5" id="KW-1185">Reference proteome</keyword>
<accession>A0ABV4U4Q7</accession>